<dbReference type="Pfam" id="PF23951">
    <property type="entry name" value="DUF7282"/>
    <property type="match status" value="2"/>
</dbReference>
<dbReference type="InParanoid" id="A0A0M8K8M8"/>
<accession>A0A0M8K8M8</accession>
<evidence type="ECO:0000313" key="4">
    <source>
        <dbReference type="EMBL" id="GAP64063.1"/>
    </source>
</evidence>
<feature type="transmembrane region" description="Helical" evidence="1">
    <location>
        <begin position="258"/>
        <end position="276"/>
    </location>
</feature>
<name>A0A0M8K8M8_9CHLR</name>
<proteinExistence type="predicted"/>
<dbReference type="InterPro" id="IPR055706">
    <property type="entry name" value="Slg1/2_DUF7282"/>
</dbReference>
<feature type="chain" id="PRO_5005817554" description="DUF7282 domain-containing protein" evidence="2">
    <location>
        <begin position="25"/>
        <end position="282"/>
    </location>
</feature>
<feature type="signal peptide" evidence="2">
    <location>
        <begin position="1"/>
        <end position="24"/>
    </location>
</feature>
<reference evidence="5" key="2">
    <citation type="submission" date="2015-08" db="EMBL/GenBank/DDBJ databases">
        <title>Draft Genome Sequence of a Heterotrophic Facultative Anaerobic Bacterium Ardenticatena maritima Strain 110S.</title>
        <authorList>
            <person name="Kawaichi S."/>
            <person name="Yoshida T."/>
            <person name="Sako Y."/>
            <person name="Nakamura R."/>
        </authorList>
    </citation>
    <scope>NUCLEOTIDE SEQUENCE [LARGE SCALE GENOMIC DNA]</scope>
    <source>
        <strain evidence="5">110S</strain>
    </source>
</reference>
<evidence type="ECO:0000259" key="3">
    <source>
        <dbReference type="Pfam" id="PF23951"/>
    </source>
</evidence>
<feature type="domain" description="DUF7282" evidence="3">
    <location>
        <begin position="138"/>
        <end position="241"/>
    </location>
</feature>
<keyword evidence="1" id="KW-0812">Transmembrane</keyword>
<dbReference type="OrthoDB" id="166920at2"/>
<evidence type="ECO:0000256" key="1">
    <source>
        <dbReference type="SAM" id="Phobius"/>
    </source>
</evidence>
<keyword evidence="1" id="KW-0472">Membrane</keyword>
<keyword evidence="1" id="KW-1133">Transmembrane helix</keyword>
<comment type="caution">
    <text evidence="4">The sequence shown here is derived from an EMBL/GenBank/DDBJ whole genome shotgun (WGS) entry which is preliminary data.</text>
</comment>
<organism evidence="4 5">
    <name type="scientific">Ardenticatena maritima</name>
    <dbReference type="NCBI Taxonomy" id="872965"/>
    <lineage>
        <taxon>Bacteria</taxon>
        <taxon>Bacillati</taxon>
        <taxon>Chloroflexota</taxon>
        <taxon>Ardenticatenia</taxon>
        <taxon>Ardenticatenales</taxon>
        <taxon>Ardenticatenaceae</taxon>
        <taxon>Ardenticatena</taxon>
    </lineage>
</organism>
<feature type="domain" description="DUF7282" evidence="3">
    <location>
        <begin position="29"/>
        <end position="131"/>
    </location>
</feature>
<evidence type="ECO:0000256" key="2">
    <source>
        <dbReference type="SAM" id="SignalP"/>
    </source>
</evidence>
<keyword evidence="5" id="KW-1185">Reference proteome</keyword>
<dbReference type="EMBL" id="BBZA01000225">
    <property type="protein sequence ID" value="GAP64063.1"/>
    <property type="molecule type" value="Genomic_DNA"/>
</dbReference>
<protein>
    <recommendedName>
        <fullName evidence="3">DUF7282 domain-containing protein</fullName>
    </recommendedName>
</protein>
<gene>
    <name evidence="4" type="ORF">ARMA_2486</name>
</gene>
<evidence type="ECO:0000313" key="5">
    <source>
        <dbReference type="Proteomes" id="UP000037784"/>
    </source>
</evidence>
<reference evidence="4 5" key="1">
    <citation type="journal article" date="2015" name="Genome Announc.">
        <title>Draft Genome Sequence of a Heterotrophic Facultative Anaerobic Thermophilic Bacterium, Ardenticatena maritima Strain 110ST.</title>
        <authorList>
            <person name="Kawaichi S."/>
            <person name="Yoshida T."/>
            <person name="Sako Y."/>
            <person name="Nakamura R."/>
        </authorList>
    </citation>
    <scope>NUCLEOTIDE SEQUENCE [LARGE SCALE GENOMIC DNA]</scope>
    <source>
        <strain evidence="4 5">110S</strain>
    </source>
</reference>
<dbReference type="RefSeq" id="WP_054493811.1">
    <property type="nucleotide sequence ID" value="NZ_BBZA01000225.1"/>
</dbReference>
<sequence>MKRLTTLLVLVAVFSLLALTPALAQTTPAVEVSDQVTDGTTVVVDRVVSDGQGWIVIHEDADGKPGPIMGFAQVQDGENTNVAVTLTTPATDGQKLWAMLHTDAGELGTWEFPDGPDAPVKVDDAIVMAPFMVELVGVEVSDQTTDGNSVVVDKVISNGQGWIVIHEDADGKPGPIMGFAQVQDGENTNVAVTLTTPATDGQKLWAMLHTDAGELGTWEFPDGPDAPVKVGDMIVMKAFTVSMAPATLPETGGASSTLPLLLTTAGLLMLVGAFAWRRLAIR</sequence>
<dbReference type="Proteomes" id="UP000037784">
    <property type="component" value="Unassembled WGS sequence"/>
</dbReference>
<keyword evidence="2" id="KW-0732">Signal</keyword>
<dbReference type="AlphaFoldDB" id="A0A0M8K8M8"/>